<dbReference type="AlphaFoldDB" id="A0A6V8PLY1"/>
<dbReference type="EMBL" id="BLSA01000364">
    <property type="protein sequence ID" value="GFP33267.1"/>
    <property type="molecule type" value="Genomic_DNA"/>
</dbReference>
<proteinExistence type="predicted"/>
<organism evidence="1 2">
    <name type="scientific">Candidatus Hakubella thermalkaliphila</name>
    <dbReference type="NCBI Taxonomy" id="2754717"/>
    <lineage>
        <taxon>Bacteria</taxon>
        <taxon>Bacillati</taxon>
        <taxon>Actinomycetota</taxon>
        <taxon>Actinomycetota incertae sedis</taxon>
        <taxon>Candidatus Hakubellales</taxon>
        <taxon>Candidatus Hakubellaceae</taxon>
        <taxon>Candidatus Hakubella</taxon>
    </lineage>
</organism>
<name>A0A6V8PLY1_9ACTN</name>
<sequence>GGGGGVWWGGNKQVASMLVDKGGIGAELPGELDQAGEESWALGYKLR</sequence>
<evidence type="ECO:0000313" key="2">
    <source>
        <dbReference type="Proteomes" id="UP000568877"/>
    </source>
</evidence>
<dbReference type="Proteomes" id="UP000568877">
    <property type="component" value="Unassembled WGS sequence"/>
</dbReference>
<protein>
    <submittedName>
        <fullName evidence="1">Uncharacterized protein</fullName>
    </submittedName>
</protein>
<evidence type="ECO:0000313" key="1">
    <source>
        <dbReference type="EMBL" id="GFP33267.1"/>
    </source>
</evidence>
<accession>A0A6V8PLY1</accession>
<comment type="caution">
    <text evidence="1">The sequence shown here is derived from an EMBL/GenBank/DDBJ whole genome shotgun (WGS) entry which is preliminary data.</text>
</comment>
<gene>
    <name evidence="1" type="ORF">HKBW3S42_01601</name>
</gene>
<feature type="non-terminal residue" evidence="1">
    <location>
        <position position="1"/>
    </location>
</feature>
<reference evidence="1 2" key="1">
    <citation type="journal article" date="2020" name="Front. Microbiol.">
        <title>Single-cell genomics of novel Actinobacteria with the Wood-Ljungdahl pathway discovered in a serpentinizing system.</title>
        <authorList>
            <person name="Merino N."/>
            <person name="Kawai M."/>
            <person name="Boyd E.S."/>
            <person name="Colman D.R."/>
            <person name="McGlynn S.E."/>
            <person name="Nealson K.H."/>
            <person name="Kurokawa K."/>
            <person name="Hongoh Y."/>
        </authorList>
    </citation>
    <scope>NUCLEOTIDE SEQUENCE [LARGE SCALE GENOMIC DNA]</scope>
    <source>
        <strain evidence="1 2">S42</strain>
    </source>
</reference>